<evidence type="ECO:0000256" key="11">
    <source>
        <dbReference type="SAM" id="MobiDB-lite"/>
    </source>
</evidence>
<evidence type="ECO:0000256" key="8">
    <source>
        <dbReference type="ARBA" id="ARBA00049047"/>
    </source>
</evidence>
<dbReference type="GO" id="GO:0005829">
    <property type="term" value="C:cytosol"/>
    <property type="evidence" value="ECO:0007669"/>
    <property type="project" value="TreeGrafter"/>
</dbReference>
<dbReference type="SUPFAM" id="SSF51366">
    <property type="entry name" value="Ribulose-phoshate binding barrel"/>
    <property type="match status" value="1"/>
</dbReference>
<evidence type="ECO:0000256" key="1">
    <source>
        <dbReference type="ARBA" id="ARBA00003365"/>
    </source>
</evidence>
<dbReference type="PANTHER" id="PTHR43406">
    <property type="entry name" value="TRYPTOPHAN SYNTHASE, ALPHA CHAIN"/>
    <property type="match status" value="1"/>
</dbReference>
<dbReference type="STRING" id="218140.BPSY_1535"/>
<evidence type="ECO:0000256" key="2">
    <source>
        <dbReference type="ARBA" id="ARBA00004733"/>
    </source>
</evidence>
<evidence type="ECO:0000256" key="7">
    <source>
        <dbReference type="ARBA" id="ARBA00023239"/>
    </source>
</evidence>
<feature type="active site" description="Proton acceptor" evidence="9">
    <location>
        <position position="89"/>
    </location>
</feature>
<comment type="catalytic activity">
    <reaction evidence="8 9">
        <text>(1S,2R)-1-C-(indol-3-yl)glycerol 3-phosphate + L-serine = D-glyceraldehyde 3-phosphate + L-tryptophan + H2O</text>
        <dbReference type="Rhea" id="RHEA:10532"/>
        <dbReference type="ChEBI" id="CHEBI:15377"/>
        <dbReference type="ChEBI" id="CHEBI:33384"/>
        <dbReference type="ChEBI" id="CHEBI:57912"/>
        <dbReference type="ChEBI" id="CHEBI:58866"/>
        <dbReference type="ChEBI" id="CHEBI:59776"/>
        <dbReference type="EC" id="4.2.1.20"/>
    </reaction>
</comment>
<dbReference type="PROSITE" id="PS00167">
    <property type="entry name" value="TRP_SYNTHASE_ALPHA"/>
    <property type="match status" value="1"/>
</dbReference>
<dbReference type="CDD" id="cd04724">
    <property type="entry name" value="Tryptophan_synthase_alpha"/>
    <property type="match status" value="1"/>
</dbReference>
<comment type="pathway">
    <text evidence="2 9">Amino-acid biosynthesis; L-tryptophan biosynthesis; L-tryptophan from chorismate: step 5/5.</text>
</comment>
<name>A0A087CCY0_9BIFI</name>
<dbReference type="GO" id="GO:0004834">
    <property type="term" value="F:tryptophan synthase activity"/>
    <property type="evidence" value="ECO:0007669"/>
    <property type="project" value="UniProtKB-UniRule"/>
</dbReference>
<comment type="subunit">
    <text evidence="3 9">Tetramer of two alpha and two beta chains.</text>
</comment>
<evidence type="ECO:0000313" key="12">
    <source>
        <dbReference type="EMBL" id="KFI81130.1"/>
    </source>
</evidence>
<feature type="compositionally biased region" description="Polar residues" evidence="11">
    <location>
        <begin position="1"/>
        <end position="12"/>
    </location>
</feature>
<feature type="region of interest" description="Disordered" evidence="11">
    <location>
        <begin position="1"/>
        <end position="28"/>
    </location>
</feature>
<organism evidence="12 13">
    <name type="scientific">Bifidobacterium psychraerophilum</name>
    <dbReference type="NCBI Taxonomy" id="218140"/>
    <lineage>
        <taxon>Bacteria</taxon>
        <taxon>Bacillati</taxon>
        <taxon>Actinomycetota</taxon>
        <taxon>Actinomycetes</taxon>
        <taxon>Bifidobacteriales</taxon>
        <taxon>Bifidobacteriaceae</taxon>
        <taxon>Bifidobacterium</taxon>
    </lineage>
</organism>
<comment type="similarity">
    <text evidence="9 10">Belongs to the TrpA family.</text>
</comment>
<accession>A0A087CCY0</accession>
<dbReference type="Proteomes" id="UP000029050">
    <property type="component" value="Unassembled WGS sequence"/>
</dbReference>
<dbReference type="InterPro" id="IPR002028">
    <property type="entry name" value="Trp_synthase_suA"/>
</dbReference>
<comment type="function">
    <text evidence="1 9">The alpha subunit is responsible for the aldol cleavage of indoleglycerol phosphate to indole and glyceraldehyde 3-phosphate.</text>
</comment>
<protein>
    <recommendedName>
        <fullName evidence="9">Tryptophan synthase alpha chain</fullName>
        <ecNumber evidence="9">4.2.1.20</ecNumber>
    </recommendedName>
</protein>
<keyword evidence="4 9" id="KW-0028">Amino-acid biosynthesis</keyword>
<dbReference type="InterPro" id="IPR013785">
    <property type="entry name" value="Aldolase_TIM"/>
</dbReference>
<dbReference type="RefSeq" id="WP_415926596.1">
    <property type="nucleotide sequence ID" value="NZ_JGZI01000010.1"/>
</dbReference>
<dbReference type="InterPro" id="IPR018204">
    <property type="entry name" value="Trp_synthase_alpha_AS"/>
</dbReference>
<dbReference type="EMBL" id="JGZI01000010">
    <property type="protein sequence ID" value="KFI81130.1"/>
    <property type="molecule type" value="Genomic_DNA"/>
</dbReference>
<keyword evidence="6 9" id="KW-0057">Aromatic amino acid biosynthesis</keyword>
<evidence type="ECO:0000256" key="5">
    <source>
        <dbReference type="ARBA" id="ARBA00022822"/>
    </source>
</evidence>
<keyword evidence="7 9" id="KW-0456">Lyase</keyword>
<dbReference type="InterPro" id="IPR011060">
    <property type="entry name" value="RibuloseP-bd_barrel"/>
</dbReference>
<dbReference type="AlphaFoldDB" id="A0A087CCY0"/>
<reference evidence="12 13" key="1">
    <citation type="submission" date="2014-03" db="EMBL/GenBank/DDBJ databases">
        <title>Genomics of Bifidobacteria.</title>
        <authorList>
            <person name="Ventura M."/>
            <person name="Milani C."/>
            <person name="Lugli G.A."/>
        </authorList>
    </citation>
    <scope>NUCLEOTIDE SEQUENCE [LARGE SCALE GENOMIC DNA]</scope>
    <source>
        <strain evidence="12 13">LMG 21775</strain>
    </source>
</reference>
<evidence type="ECO:0000313" key="13">
    <source>
        <dbReference type="Proteomes" id="UP000029050"/>
    </source>
</evidence>
<gene>
    <name evidence="9" type="primary">trpA</name>
    <name evidence="12" type="ORF">BPSY_1535</name>
</gene>
<evidence type="ECO:0000256" key="6">
    <source>
        <dbReference type="ARBA" id="ARBA00023141"/>
    </source>
</evidence>
<comment type="caution">
    <text evidence="12">The sequence shown here is derived from an EMBL/GenBank/DDBJ whole genome shotgun (WGS) entry which is preliminary data.</text>
</comment>
<evidence type="ECO:0000256" key="9">
    <source>
        <dbReference type="HAMAP-Rule" id="MF_00131"/>
    </source>
</evidence>
<evidence type="ECO:0000256" key="4">
    <source>
        <dbReference type="ARBA" id="ARBA00022605"/>
    </source>
</evidence>
<dbReference type="EC" id="4.2.1.20" evidence="9"/>
<sequence>MLESGSAATSAQMKDPTPGGAQPLGFHHGDSPVGSLLDGFKERNEAAFIGYLPYGFPDPDTSLEALRTMVEHGVDVVEIGLPYSDPVMDGPVIQAASHIALQQGERIAGVFDAVETVAKAGGVPLIMSYWNLIFHYGVERFAKDFSNAGGAGLITPDLIPDEAGDWIEASDRYGLDRVFLASPDSTNERLAVVARNSRGFVYAASRMGVTGERSSISTSPELLVERTRQAGAQHVCVGIGVSTAEQGAKVATYADGVIVGSALVHTMLDDSGTTSTGRAGLSALAAKTEELAQGIHQARA</sequence>
<proteinExistence type="inferred from homology"/>
<feature type="active site" description="Proton acceptor" evidence="9">
    <location>
        <position position="78"/>
    </location>
</feature>
<dbReference type="UniPathway" id="UPA00035">
    <property type="reaction ID" value="UER00044"/>
</dbReference>
<dbReference type="HAMAP" id="MF_00131">
    <property type="entry name" value="Trp_synth_alpha"/>
    <property type="match status" value="1"/>
</dbReference>
<dbReference type="eggNOG" id="COG0159">
    <property type="taxonomic scope" value="Bacteria"/>
</dbReference>
<dbReference type="PANTHER" id="PTHR43406:SF1">
    <property type="entry name" value="TRYPTOPHAN SYNTHASE ALPHA CHAIN, CHLOROPLASTIC"/>
    <property type="match status" value="1"/>
</dbReference>
<keyword evidence="13" id="KW-1185">Reference proteome</keyword>
<evidence type="ECO:0000256" key="3">
    <source>
        <dbReference type="ARBA" id="ARBA00011270"/>
    </source>
</evidence>
<evidence type="ECO:0000256" key="10">
    <source>
        <dbReference type="RuleBase" id="RU003662"/>
    </source>
</evidence>
<dbReference type="FunFam" id="3.20.20.70:FF:000037">
    <property type="entry name" value="Tryptophan synthase alpha chain"/>
    <property type="match status" value="1"/>
</dbReference>
<dbReference type="NCBIfam" id="TIGR00262">
    <property type="entry name" value="trpA"/>
    <property type="match status" value="1"/>
</dbReference>
<dbReference type="Gene3D" id="3.20.20.70">
    <property type="entry name" value="Aldolase class I"/>
    <property type="match status" value="1"/>
</dbReference>
<dbReference type="Pfam" id="PF00290">
    <property type="entry name" value="Trp_syntA"/>
    <property type="match status" value="1"/>
</dbReference>
<keyword evidence="5 9" id="KW-0822">Tryptophan biosynthesis</keyword>